<name>A0A9D6Z5L5_9BACT</name>
<dbReference type="PANTHER" id="PTHR30244:SF36">
    <property type="entry name" value="3-OXO-GLUCOSE-6-PHOSPHATE:GLUTAMATE AMINOTRANSFERASE"/>
    <property type="match status" value="1"/>
</dbReference>
<dbReference type="Gene3D" id="3.40.640.10">
    <property type="entry name" value="Type I PLP-dependent aspartate aminotransferase-like (Major domain)"/>
    <property type="match status" value="1"/>
</dbReference>
<feature type="active site" description="Proton acceptor" evidence="3">
    <location>
        <position position="193"/>
    </location>
</feature>
<keyword evidence="6" id="KW-0032">Aminotransferase</keyword>
<dbReference type="Gene3D" id="3.90.1150.10">
    <property type="entry name" value="Aspartate Aminotransferase, domain 1"/>
    <property type="match status" value="1"/>
</dbReference>
<dbReference type="InterPro" id="IPR015424">
    <property type="entry name" value="PyrdxlP-dep_Trfase"/>
</dbReference>
<dbReference type="CDD" id="cd00616">
    <property type="entry name" value="AHBA_syn"/>
    <property type="match status" value="1"/>
</dbReference>
<protein>
    <submittedName>
        <fullName evidence="6">DegT/DnrJ/EryC1/StrS family aminotransferase</fullName>
    </submittedName>
</protein>
<evidence type="ECO:0000313" key="7">
    <source>
        <dbReference type="Proteomes" id="UP000807825"/>
    </source>
</evidence>
<dbReference type="InterPro" id="IPR015421">
    <property type="entry name" value="PyrdxlP-dep_Trfase_major"/>
</dbReference>
<evidence type="ECO:0000256" key="2">
    <source>
        <dbReference type="ARBA" id="ARBA00037999"/>
    </source>
</evidence>
<reference evidence="6" key="1">
    <citation type="submission" date="2020-07" db="EMBL/GenBank/DDBJ databases">
        <title>Huge and variable diversity of episymbiotic CPR bacteria and DPANN archaea in groundwater ecosystems.</title>
        <authorList>
            <person name="He C.Y."/>
            <person name="Keren R."/>
            <person name="Whittaker M."/>
            <person name="Farag I.F."/>
            <person name="Doudna J."/>
            <person name="Cate J.H.D."/>
            <person name="Banfield J.F."/>
        </authorList>
    </citation>
    <scope>NUCLEOTIDE SEQUENCE</scope>
    <source>
        <strain evidence="6">NC_groundwater_1664_Pr3_B-0.1um_52_9</strain>
    </source>
</reference>
<keyword evidence="6" id="KW-0808">Transferase</keyword>
<evidence type="ECO:0000256" key="1">
    <source>
        <dbReference type="ARBA" id="ARBA00022898"/>
    </source>
</evidence>
<dbReference type="GO" id="GO:0008483">
    <property type="term" value="F:transaminase activity"/>
    <property type="evidence" value="ECO:0007669"/>
    <property type="project" value="UniProtKB-KW"/>
</dbReference>
<dbReference type="AlphaFoldDB" id="A0A9D6Z5L5"/>
<dbReference type="GO" id="GO:0030170">
    <property type="term" value="F:pyridoxal phosphate binding"/>
    <property type="evidence" value="ECO:0007669"/>
    <property type="project" value="UniProtKB-ARBA"/>
</dbReference>
<dbReference type="Pfam" id="PF01041">
    <property type="entry name" value="DegT_DnrJ_EryC1"/>
    <property type="match status" value="1"/>
</dbReference>
<dbReference type="InterPro" id="IPR000653">
    <property type="entry name" value="DegT/StrS_aminotransferase"/>
</dbReference>
<proteinExistence type="inferred from homology"/>
<feature type="modified residue" description="N6-(pyridoxal phosphate)lysine" evidence="4">
    <location>
        <position position="193"/>
    </location>
</feature>
<dbReference type="GO" id="GO:0000271">
    <property type="term" value="P:polysaccharide biosynthetic process"/>
    <property type="evidence" value="ECO:0007669"/>
    <property type="project" value="TreeGrafter"/>
</dbReference>
<evidence type="ECO:0000256" key="4">
    <source>
        <dbReference type="PIRSR" id="PIRSR000390-2"/>
    </source>
</evidence>
<comment type="caution">
    <text evidence="6">The sequence shown here is derived from an EMBL/GenBank/DDBJ whole genome shotgun (WGS) entry which is preliminary data.</text>
</comment>
<evidence type="ECO:0000256" key="5">
    <source>
        <dbReference type="RuleBase" id="RU004508"/>
    </source>
</evidence>
<organism evidence="6 7">
    <name type="scientific">Desulfomonile tiedjei</name>
    <dbReference type="NCBI Taxonomy" id="2358"/>
    <lineage>
        <taxon>Bacteria</taxon>
        <taxon>Pseudomonadati</taxon>
        <taxon>Thermodesulfobacteriota</taxon>
        <taxon>Desulfomonilia</taxon>
        <taxon>Desulfomonilales</taxon>
        <taxon>Desulfomonilaceae</taxon>
        <taxon>Desulfomonile</taxon>
    </lineage>
</organism>
<evidence type="ECO:0000256" key="3">
    <source>
        <dbReference type="PIRSR" id="PIRSR000390-1"/>
    </source>
</evidence>
<dbReference type="PANTHER" id="PTHR30244">
    <property type="entry name" value="TRANSAMINASE"/>
    <property type="match status" value="1"/>
</dbReference>
<accession>A0A9D6Z5L5</accession>
<keyword evidence="1 4" id="KW-0663">Pyridoxal phosphate</keyword>
<comment type="similarity">
    <text evidence="2 5">Belongs to the DegT/DnrJ/EryC1 family.</text>
</comment>
<evidence type="ECO:0000313" key="6">
    <source>
        <dbReference type="EMBL" id="MBI5251637.1"/>
    </source>
</evidence>
<gene>
    <name evidence="6" type="ORF">HY912_19265</name>
</gene>
<dbReference type="EMBL" id="JACRDE010000502">
    <property type="protein sequence ID" value="MBI5251637.1"/>
    <property type="molecule type" value="Genomic_DNA"/>
</dbReference>
<dbReference type="InterPro" id="IPR015422">
    <property type="entry name" value="PyrdxlP-dep_Trfase_small"/>
</dbReference>
<dbReference type="PIRSF" id="PIRSF000390">
    <property type="entry name" value="PLP_StrS"/>
    <property type="match status" value="1"/>
</dbReference>
<dbReference type="FunFam" id="3.40.640.10:FF:000089">
    <property type="entry name" value="Aminotransferase, DegT/DnrJ/EryC1/StrS family"/>
    <property type="match status" value="1"/>
</dbReference>
<dbReference type="Proteomes" id="UP000807825">
    <property type="component" value="Unassembled WGS sequence"/>
</dbReference>
<sequence>MTQNDEYPKVPLLDLEPIHRPIQERLRSALLRVLESNRFIGGPEVENFEQEVAEYCRVGYAVGVSSGTDALIASLMALGLDRNDEVIVPSFTFFSTAGSVHRAGARPVFCDIDAETFNIDPTKLEALITHRTRGLIPVHLFGQCADMDPILEICAKRGLWIVEDAAQAIGAQYKGKMAGAFGDCGCFSFFPSKNLGGIGDGGMVITNSPEIAEEVRKLRDHGASQRYYHSVVGGNFRLDAVQAAALRVKLSALEQWHEQRIANARAYCEAFSDLQEKGLLKIPGQSAGCRHVFNQFVIRVPDRDGLQEHLAARGVGTAIYYPIPLHLQRCFDGYGYHEGSLPESEKAAREVLALPVFPGLVEAQRDKVIRHIREFLL</sequence>
<dbReference type="SUPFAM" id="SSF53383">
    <property type="entry name" value="PLP-dependent transferases"/>
    <property type="match status" value="1"/>
</dbReference>